<feature type="transmembrane region" description="Helical" evidence="1">
    <location>
        <begin position="108"/>
        <end position="127"/>
    </location>
</feature>
<dbReference type="Proteomes" id="UP000318053">
    <property type="component" value="Unassembled WGS sequence"/>
</dbReference>
<feature type="transmembrane region" description="Helical" evidence="1">
    <location>
        <begin position="272"/>
        <end position="291"/>
    </location>
</feature>
<feature type="transmembrane region" description="Helical" evidence="1">
    <location>
        <begin position="21"/>
        <end position="39"/>
    </location>
</feature>
<protein>
    <submittedName>
        <fullName evidence="2">Uncharacterized protein</fullName>
    </submittedName>
</protein>
<evidence type="ECO:0000256" key="1">
    <source>
        <dbReference type="SAM" id="Phobius"/>
    </source>
</evidence>
<keyword evidence="1" id="KW-1133">Transmembrane helix</keyword>
<keyword evidence="3" id="KW-1185">Reference proteome</keyword>
<dbReference type="AlphaFoldDB" id="A0A5C5YIN6"/>
<dbReference type="RefSeq" id="WP_246112359.1">
    <property type="nucleotide sequence ID" value="NZ_SJPK01000001.1"/>
</dbReference>
<comment type="caution">
    <text evidence="2">The sequence shown here is derived from an EMBL/GenBank/DDBJ whole genome shotgun (WGS) entry which is preliminary data.</text>
</comment>
<evidence type="ECO:0000313" key="3">
    <source>
        <dbReference type="Proteomes" id="UP000318053"/>
    </source>
</evidence>
<organism evidence="2 3">
    <name type="scientific">Allorhodopirellula solitaria</name>
    <dbReference type="NCBI Taxonomy" id="2527987"/>
    <lineage>
        <taxon>Bacteria</taxon>
        <taxon>Pseudomonadati</taxon>
        <taxon>Planctomycetota</taxon>
        <taxon>Planctomycetia</taxon>
        <taxon>Pirellulales</taxon>
        <taxon>Pirellulaceae</taxon>
        <taxon>Allorhodopirellula</taxon>
    </lineage>
</organism>
<evidence type="ECO:0000313" key="2">
    <source>
        <dbReference type="EMBL" id="TWT74734.1"/>
    </source>
</evidence>
<gene>
    <name evidence="2" type="ORF">CA85_00190</name>
</gene>
<keyword evidence="1" id="KW-0472">Membrane</keyword>
<feature type="transmembrane region" description="Helical" evidence="1">
    <location>
        <begin position="222"/>
        <end position="240"/>
    </location>
</feature>
<sequence length="317" mass="35261" precursor="true">MKRCELGFPQHRSARNWLDGCLRIVIAVQCFGLAGRYLFSPNERESDVFEWLQFDFHWPEPLVQSIDNAGAWLTLAAGLLLCVAGIVRPRMDPESMLGRSLRWLDGTAALWIAVWVFTMAVAHRMRATLYADLTFAEDAVRYVAPLALLLLINRPTRRLEIERGGFQAERAAVILLMLAAAATFAAHGYKAIECYGPFMDLVLLSDMRWTQFYPSESTVQRSLVAIGVVDLLVAILLVVARWPAVAFYMAVWGGVAAASRMTAFGFSAWPETLLRAANGGVPLAILGYWIVSRRQRSVQPETTASPDTSTPHQCETP</sequence>
<proteinExistence type="predicted"/>
<feature type="transmembrane region" description="Helical" evidence="1">
    <location>
        <begin position="69"/>
        <end position="87"/>
    </location>
</feature>
<name>A0A5C5YIN6_9BACT</name>
<dbReference type="EMBL" id="SJPK01000001">
    <property type="protein sequence ID" value="TWT74734.1"/>
    <property type="molecule type" value="Genomic_DNA"/>
</dbReference>
<keyword evidence="1" id="KW-0812">Transmembrane</keyword>
<reference evidence="2 3" key="1">
    <citation type="submission" date="2019-02" db="EMBL/GenBank/DDBJ databases">
        <title>Deep-cultivation of Planctomycetes and their phenomic and genomic characterization uncovers novel biology.</title>
        <authorList>
            <person name="Wiegand S."/>
            <person name="Jogler M."/>
            <person name="Boedeker C."/>
            <person name="Pinto D."/>
            <person name="Vollmers J."/>
            <person name="Rivas-Marin E."/>
            <person name="Kohn T."/>
            <person name="Peeters S.H."/>
            <person name="Heuer A."/>
            <person name="Rast P."/>
            <person name="Oberbeckmann S."/>
            <person name="Bunk B."/>
            <person name="Jeske O."/>
            <person name="Meyerdierks A."/>
            <person name="Storesund J.E."/>
            <person name="Kallscheuer N."/>
            <person name="Luecker S."/>
            <person name="Lage O.M."/>
            <person name="Pohl T."/>
            <person name="Merkel B.J."/>
            <person name="Hornburger P."/>
            <person name="Mueller R.-W."/>
            <person name="Bruemmer F."/>
            <person name="Labrenz M."/>
            <person name="Spormann A.M."/>
            <person name="Op Den Camp H."/>
            <person name="Overmann J."/>
            <person name="Amann R."/>
            <person name="Jetten M.S.M."/>
            <person name="Mascher T."/>
            <person name="Medema M.H."/>
            <person name="Devos D.P."/>
            <person name="Kaster A.-K."/>
            <person name="Ovreas L."/>
            <person name="Rohde M."/>
            <person name="Galperin M.Y."/>
            <person name="Jogler C."/>
        </authorList>
    </citation>
    <scope>NUCLEOTIDE SEQUENCE [LARGE SCALE GENOMIC DNA]</scope>
    <source>
        <strain evidence="2 3">CA85</strain>
    </source>
</reference>
<feature type="transmembrane region" description="Helical" evidence="1">
    <location>
        <begin position="247"/>
        <end position="266"/>
    </location>
</feature>
<feature type="transmembrane region" description="Helical" evidence="1">
    <location>
        <begin position="139"/>
        <end position="156"/>
    </location>
</feature>
<feature type="transmembrane region" description="Helical" evidence="1">
    <location>
        <begin position="168"/>
        <end position="189"/>
    </location>
</feature>
<accession>A0A5C5YIN6</accession>